<proteinExistence type="predicted"/>
<reference evidence="1" key="1">
    <citation type="journal article" date="2014" name="Front. Microbiol.">
        <title>High frequency of phylogenetically diverse reductive dehalogenase-homologous genes in deep subseafloor sedimentary metagenomes.</title>
        <authorList>
            <person name="Kawai M."/>
            <person name="Futagami T."/>
            <person name="Toyoda A."/>
            <person name="Takaki Y."/>
            <person name="Nishi S."/>
            <person name="Hori S."/>
            <person name="Arai W."/>
            <person name="Tsubouchi T."/>
            <person name="Morono Y."/>
            <person name="Uchiyama I."/>
            <person name="Ito T."/>
            <person name="Fujiyama A."/>
            <person name="Inagaki F."/>
            <person name="Takami H."/>
        </authorList>
    </citation>
    <scope>NUCLEOTIDE SEQUENCE</scope>
    <source>
        <strain evidence="1">Expedition CK06-06</strain>
    </source>
</reference>
<organism evidence="1">
    <name type="scientific">marine sediment metagenome</name>
    <dbReference type="NCBI Taxonomy" id="412755"/>
    <lineage>
        <taxon>unclassified sequences</taxon>
        <taxon>metagenomes</taxon>
        <taxon>ecological metagenomes</taxon>
    </lineage>
</organism>
<accession>X1H785</accession>
<evidence type="ECO:0000313" key="1">
    <source>
        <dbReference type="EMBL" id="GAH49714.1"/>
    </source>
</evidence>
<name>X1H785_9ZZZZ</name>
<dbReference type="AlphaFoldDB" id="X1H785"/>
<feature type="non-terminal residue" evidence="1">
    <location>
        <position position="275"/>
    </location>
</feature>
<gene>
    <name evidence="1" type="ORF">S03H2_33661</name>
</gene>
<dbReference type="EMBL" id="BARU01020501">
    <property type="protein sequence ID" value="GAH49714.1"/>
    <property type="molecule type" value="Genomic_DNA"/>
</dbReference>
<sequence length="275" mass="32433">MDEKFMIRGVKRKSTAIESTYRFFQTKDLIISHLKRKGDKEKMFELIGENPNLRSLLIAAATIHLYHYMGIKVKESLDSNQLTIDSTQQLHLIEKQILMEEVSSLLKDSFELERGIFDEIIDLENLFLTLLIEERLRNLQETEKAKKVEDIEDQIEFGLLNIISKFPSFYFYDFIGDLIGLNDDVRWGILEEAAALKGVSLEVEKQLGQEEKEDKFIEVFTLNRLIERMQNQFEFKSYKELQVQTMPIRMIKKKILEYELNKYPISISGLNRYIE</sequence>
<protein>
    <submittedName>
        <fullName evidence="1">Uncharacterized protein</fullName>
    </submittedName>
</protein>
<comment type="caution">
    <text evidence="1">The sequence shown here is derived from an EMBL/GenBank/DDBJ whole genome shotgun (WGS) entry which is preliminary data.</text>
</comment>